<feature type="transmembrane region" description="Helical" evidence="1">
    <location>
        <begin position="12"/>
        <end position="29"/>
    </location>
</feature>
<dbReference type="EMBL" id="BDQI01000025">
    <property type="protein sequence ID" value="GAX56382.1"/>
    <property type="molecule type" value="Genomic_DNA"/>
</dbReference>
<protein>
    <recommendedName>
        <fullName evidence="4">Lipoprotein</fullName>
    </recommendedName>
</protein>
<evidence type="ECO:0008006" key="4">
    <source>
        <dbReference type="Google" id="ProtNLM"/>
    </source>
</evidence>
<name>A0A250VQR3_STROL</name>
<keyword evidence="1" id="KW-0472">Membrane</keyword>
<reference evidence="3" key="1">
    <citation type="submission" date="2017-05" db="EMBL/GenBank/DDBJ databases">
        <title>Streptomyces olivochromogenes NBRC 3561 whole genome shotgun sequence.</title>
        <authorList>
            <person name="Dohra H."/>
            <person name="Kodani S."/>
        </authorList>
    </citation>
    <scope>NUCLEOTIDE SEQUENCE [LARGE SCALE GENOMIC DNA]</scope>
    <source>
        <strain evidence="3">NBRC 3561</strain>
    </source>
</reference>
<evidence type="ECO:0000256" key="1">
    <source>
        <dbReference type="SAM" id="Phobius"/>
    </source>
</evidence>
<evidence type="ECO:0000313" key="2">
    <source>
        <dbReference type="EMBL" id="GAX56382.1"/>
    </source>
</evidence>
<accession>A0A250VQR3</accession>
<gene>
    <name evidence="2" type="ORF">SO3561_07949</name>
</gene>
<organism evidence="2 3">
    <name type="scientific">Streptomyces olivochromogenes</name>
    <dbReference type="NCBI Taxonomy" id="1963"/>
    <lineage>
        <taxon>Bacteria</taxon>
        <taxon>Bacillati</taxon>
        <taxon>Actinomycetota</taxon>
        <taxon>Actinomycetes</taxon>
        <taxon>Kitasatosporales</taxon>
        <taxon>Streptomycetaceae</taxon>
        <taxon>Streptomyces</taxon>
    </lineage>
</organism>
<dbReference type="AlphaFoldDB" id="A0A250VQR3"/>
<sequence>MTTRTPQALKALTAIVAVLVIGFGCFTQVF</sequence>
<evidence type="ECO:0000313" key="3">
    <source>
        <dbReference type="Proteomes" id="UP000217446"/>
    </source>
</evidence>
<dbReference type="Proteomes" id="UP000217446">
    <property type="component" value="Unassembled WGS sequence"/>
</dbReference>
<dbReference type="PROSITE" id="PS51257">
    <property type="entry name" value="PROKAR_LIPOPROTEIN"/>
    <property type="match status" value="1"/>
</dbReference>
<proteinExistence type="predicted"/>
<keyword evidence="3" id="KW-1185">Reference proteome</keyword>
<comment type="caution">
    <text evidence="2">The sequence shown here is derived from an EMBL/GenBank/DDBJ whole genome shotgun (WGS) entry which is preliminary data.</text>
</comment>
<keyword evidence="1" id="KW-0812">Transmembrane</keyword>
<keyword evidence="1" id="KW-1133">Transmembrane helix</keyword>